<dbReference type="GO" id="GO:0003723">
    <property type="term" value="F:RNA binding"/>
    <property type="evidence" value="ECO:0007669"/>
    <property type="project" value="InterPro"/>
</dbReference>
<dbReference type="PANTHER" id="PTHR47926">
    <property type="entry name" value="PENTATRICOPEPTIDE REPEAT-CONTAINING PROTEIN"/>
    <property type="match status" value="1"/>
</dbReference>
<dbReference type="AlphaFoldDB" id="A0A830BPE1"/>
<dbReference type="EMBL" id="BMAC01000132">
    <property type="protein sequence ID" value="GFP86848.1"/>
    <property type="molecule type" value="Genomic_DNA"/>
</dbReference>
<accession>A0A830BPE1</accession>
<gene>
    <name evidence="1" type="ORF">PHJA_000828600</name>
</gene>
<evidence type="ECO:0000313" key="2">
    <source>
        <dbReference type="Proteomes" id="UP000653305"/>
    </source>
</evidence>
<name>A0A830BPE1_9LAMI</name>
<organism evidence="1 2">
    <name type="scientific">Phtheirospermum japonicum</name>
    <dbReference type="NCBI Taxonomy" id="374723"/>
    <lineage>
        <taxon>Eukaryota</taxon>
        <taxon>Viridiplantae</taxon>
        <taxon>Streptophyta</taxon>
        <taxon>Embryophyta</taxon>
        <taxon>Tracheophyta</taxon>
        <taxon>Spermatophyta</taxon>
        <taxon>Magnoliopsida</taxon>
        <taxon>eudicotyledons</taxon>
        <taxon>Gunneridae</taxon>
        <taxon>Pentapetalae</taxon>
        <taxon>asterids</taxon>
        <taxon>lamiids</taxon>
        <taxon>Lamiales</taxon>
        <taxon>Orobanchaceae</taxon>
        <taxon>Orobanchaceae incertae sedis</taxon>
        <taxon>Phtheirospermum</taxon>
    </lineage>
</organism>
<proteinExistence type="predicted"/>
<comment type="caution">
    <text evidence="1">The sequence shown here is derived from an EMBL/GenBank/DDBJ whole genome shotgun (WGS) entry which is preliminary data.</text>
</comment>
<dbReference type="InterPro" id="IPR011990">
    <property type="entry name" value="TPR-like_helical_dom_sf"/>
</dbReference>
<sequence>MVNEFGIEPRIEHYGCVVDVLGRAGLIDETIRFVETMRLEPNAVIWATLLSALRIHKNRDLLLGIRGISE</sequence>
<evidence type="ECO:0000313" key="1">
    <source>
        <dbReference type="EMBL" id="GFP86848.1"/>
    </source>
</evidence>
<dbReference type="InterPro" id="IPR046960">
    <property type="entry name" value="PPR_At4g14850-like_plant"/>
</dbReference>
<protein>
    <submittedName>
        <fullName evidence="1">Pentatricopeptide repeat-containing protein at5g66520</fullName>
    </submittedName>
</protein>
<dbReference type="OrthoDB" id="185373at2759"/>
<keyword evidence="2" id="KW-1185">Reference proteome</keyword>
<dbReference type="GO" id="GO:0009451">
    <property type="term" value="P:RNA modification"/>
    <property type="evidence" value="ECO:0007669"/>
    <property type="project" value="InterPro"/>
</dbReference>
<reference evidence="1" key="1">
    <citation type="submission" date="2020-07" db="EMBL/GenBank/DDBJ databases">
        <title>Ethylene signaling mediates host invasion by parasitic plants.</title>
        <authorList>
            <person name="Yoshida S."/>
        </authorList>
    </citation>
    <scope>NUCLEOTIDE SEQUENCE</scope>
    <source>
        <strain evidence="1">Okayama</strain>
    </source>
</reference>
<dbReference type="Gene3D" id="1.25.40.10">
    <property type="entry name" value="Tetratricopeptide repeat domain"/>
    <property type="match status" value="1"/>
</dbReference>
<dbReference type="Proteomes" id="UP000653305">
    <property type="component" value="Unassembled WGS sequence"/>
</dbReference>